<proteinExistence type="predicted"/>
<feature type="non-terminal residue" evidence="1">
    <location>
        <position position="111"/>
    </location>
</feature>
<reference evidence="1" key="1">
    <citation type="journal article" date="2015" name="Nature">
        <title>Complex archaea that bridge the gap between prokaryotes and eukaryotes.</title>
        <authorList>
            <person name="Spang A."/>
            <person name="Saw J.H."/>
            <person name="Jorgensen S.L."/>
            <person name="Zaremba-Niedzwiedzka K."/>
            <person name="Martijn J."/>
            <person name="Lind A.E."/>
            <person name="van Eijk R."/>
            <person name="Schleper C."/>
            <person name="Guy L."/>
            <person name="Ettema T.J."/>
        </authorList>
    </citation>
    <scope>NUCLEOTIDE SEQUENCE</scope>
</reference>
<sequence length="111" mass="12691">MALRARLVAPPPPPRLEWPYHTLKWGPVSASMLFVGDRRMEAETYLSSGFGIRVAIEERGEGWVPFGDLARLWSPPRIKQVLVDRKYGVPYLNTSQVFDVRPWARKWLAAG</sequence>
<gene>
    <name evidence="1" type="ORF">LCGC14_2291270</name>
</gene>
<organism evidence="1">
    <name type="scientific">marine sediment metagenome</name>
    <dbReference type="NCBI Taxonomy" id="412755"/>
    <lineage>
        <taxon>unclassified sequences</taxon>
        <taxon>metagenomes</taxon>
        <taxon>ecological metagenomes</taxon>
    </lineage>
</organism>
<accession>A0A0F9CRR3</accession>
<name>A0A0F9CRR3_9ZZZZ</name>
<evidence type="ECO:0000313" key="1">
    <source>
        <dbReference type="EMBL" id="KKL51859.1"/>
    </source>
</evidence>
<dbReference type="EMBL" id="LAZR01032101">
    <property type="protein sequence ID" value="KKL51859.1"/>
    <property type="molecule type" value="Genomic_DNA"/>
</dbReference>
<protein>
    <submittedName>
        <fullName evidence="1">Uncharacterized protein</fullName>
    </submittedName>
</protein>
<comment type="caution">
    <text evidence="1">The sequence shown here is derived from an EMBL/GenBank/DDBJ whole genome shotgun (WGS) entry which is preliminary data.</text>
</comment>
<dbReference type="AlphaFoldDB" id="A0A0F9CRR3"/>